<reference evidence="18" key="1">
    <citation type="submission" date="2017-01" db="EMBL/GenBank/DDBJ databases">
        <authorList>
            <person name="Varghese N."/>
            <person name="Submissions S."/>
        </authorList>
    </citation>
    <scope>NUCLEOTIDE SEQUENCE [LARGE SCALE GENOMIC DNA]</scope>
    <source>
        <strain evidence="18">DSM 24913</strain>
    </source>
</reference>
<dbReference type="PANTHER" id="PTHR47755:SF1">
    <property type="entry name" value="CELL DIVISION PROTEIN FTSX"/>
    <property type="match status" value="1"/>
</dbReference>
<dbReference type="Pfam" id="PF18075">
    <property type="entry name" value="FtsX_ECD"/>
    <property type="match status" value="1"/>
</dbReference>
<dbReference type="GO" id="GO:0051301">
    <property type="term" value="P:cell division"/>
    <property type="evidence" value="ECO:0007669"/>
    <property type="project" value="UniProtKB-KW"/>
</dbReference>
<evidence type="ECO:0000256" key="11">
    <source>
        <dbReference type="ARBA" id="ARBA00023306"/>
    </source>
</evidence>
<dbReference type="GO" id="GO:0032153">
    <property type="term" value="C:cell division site"/>
    <property type="evidence" value="ECO:0007669"/>
    <property type="project" value="TreeGrafter"/>
</dbReference>
<dbReference type="RefSeq" id="WP_084188629.1">
    <property type="nucleotide sequence ID" value="NZ_FTOH01000002.1"/>
</dbReference>
<comment type="subcellular location">
    <subcellularLocation>
        <location evidence="1">Cell inner membrane</location>
        <topology evidence="1">Multi-pass membrane protein</topology>
    </subcellularLocation>
</comment>
<dbReference type="Gene3D" id="3.30.70.3040">
    <property type="match status" value="1"/>
</dbReference>
<feature type="transmembrane region" description="Helical" evidence="14">
    <location>
        <begin position="59"/>
        <end position="79"/>
    </location>
</feature>
<feature type="transmembrane region" description="Helical" evidence="14">
    <location>
        <begin position="260"/>
        <end position="281"/>
    </location>
</feature>
<evidence type="ECO:0000256" key="7">
    <source>
        <dbReference type="ARBA" id="ARBA00022618"/>
    </source>
</evidence>
<evidence type="ECO:0000256" key="12">
    <source>
        <dbReference type="PIRNR" id="PIRNR003097"/>
    </source>
</evidence>
<evidence type="ECO:0000256" key="13">
    <source>
        <dbReference type="SAM" id="MobiDB-lite"/>
    </source>
</evidence>
<keyword evidence="11 12" id="KW-0131">Cell cycle</keyword>
<comment type="function">
    <text evidence="12">Part of the ABC transporter FtsEX involved in cellular division.</text>
</comment>
<dbReference type="STRING" id="484498.SAMN05421686_102361"/>
<evidence type="ECO:0000313" key="18">
    <source>
        <dbReference type="Proteomes" id="UP000185639"/>
    </source>
</evidence>
<dbReference type="InterPro" id="IPR003838">
    <property type="entry name" value="ABC3_permease_C"/>
</dbReference>
<evidence type="ECO:0000256" key="3">
    <source>
        <dbReference type="ARBA" id="ARBA00011160"/>
    </source>
</evidence>
<dbReference type="NCBIfam" id="TIGR00439">
    <property type="entry name" value="FtsX_Gneg"/>
    <property type="match status" value="1"/>
</dbReference>
<evidence type="ECO:0000256" key="9">
    <source>
        <dbReference type="ARBA" id="ARBA00022989"/>
    </source>
</evidence>
<comment type="similarity">
    <text evidence="2 12">Belongs to the ABC-4 integral membrane protein family. FtsX subfamily.</text>
</comment>
<keyword evidence="8 14" id="KW-0812">Transmembrane</keyword>
<evidence type="ECO:0000256" key="5">
    <source>
        <dbReference type="ARBA" id="ARBA00022475"/>
    </source>
</evidence>
<dbReference type="OrthoDB" id="9813411at2"/>
<evidence type="ECO:0000256" key="4">
    <source>
        <dbReference type="ARBA" id="ARBA00021907"/>
    </source>
</evidence>
<proteinExistence type="inferred from homology"/>
<dbReference type="Proteomes" id="UP000185639">
    <property type="component" value="Unassembled WGS sequence"/>
</dbReference>
<dbReference type="EMBL" id="FTOH01000002">
    <property type="protein sequence ID" value="SIS57542.1"/>
    <property type="molecule type" value="Genomic_DNA"/>
</dbReference>
<keyword evidence="10 12" id="KW-0472">Membrane</keyword>
<protein>
    <recommendedName>
        <fullName evidence="4 12">Cell division protein FtsX</fullName>
    </recommendedName>
</protein>
<evidence type="ECO:0000256" key="10">
    <source>
        <dbReference type="ARBA" id="ARBA00023136"/>
    </source>
</evidence>
<keyword evidence="5 12" id="KW-1003">Cell membrane</keyword>
<dbReference type="Pfam" id="PF02687">
    <property type="entry name" value="FtsX"/>
    <property type="match status" value="1"/>
</dbReference>
<evidence type="ECO:0000256" key="6">
    <source>
        <dbReference type="ARBA" id="ARBA00022519"/>
    </source>
</evidence>
<evidence type="ECO:0000256" key="8">
    <source>
        <dbReference type="ARBA" id="ARBA00022692"/>
    </source>
</evidence>
<evidence type="ECO:0000259" key="16">
    <source>
        <dbReference type="Pfam" id="PF18075"/>
    </source>
</evidence>
<keyword evidence="9 14" id="KW-1133">Transmembrane helix</keyword>
<dbReference type="GO" id="GO:0005886">
    <property type="term" value="C:plasma membrane"/>
    <property type="evidence" value="ECO:0007669"/>
    <property type="project" value="UniProtKB-SubCell"/>
</dbReference>
<keyword evidence="18" id="KW-1185">Reference proteome</keyword>
<evidence type="ECO:0000259" key="15">
    <source>
        <dbReference type="Pfam" id="PF02687"/>
    </source>
</evidence>
<dbReference type="PANTHER" id="PTHR47755">
    <property type="entry name" value="CELL DIVISION PROTEIN FTSX"/>
    <property type="match status" value="1"/>
</dbReference>
<evidence type="ECO:0000256" key="2">
    <source>
        <dbReference type="ARBA" id="ARBA00007379"/>
    </source>
</evidence>
<feature type="transmembrane region" description="Helical" evidence="14">
    <location>
        <begin position="301"/>
        <end position="325"/>
    </location>
</feature>
<keyword evidence="6 12" id="KW-0997">Cell inner membrane</keyword>
<dbReference type="PIRSF" id="PIRSF003097">
    <property type="entry name" value="FtsX"/>
    <property type="match status" value="1"/>
</dbReference>
<organism evidence="17 18">
    <name type="scientific">Thalassolituus maritimus</name>
    <dbReference type="NCBI Taxonomy" id="484498"/>
    <lineage>
        <taxon>Bacteria</taxon>
        <taxon>Pseudomonadati</taxon>
        <taxon>Pseudomonadota</taxon>
        <taxon>Gammaproteobacteria</taxon>
        <taxon>Oceanospirillales</taxon>
        <taxon>Oceanospirillaceae</taxon>
        <taxon>Thalassolituus</taxon>
    </lineage>
</organism>
<name>A0A1N7K7I3_9GAMM</name>
<accession>A0A1N7K7I3</accession>
<keyword evidence="7 12" id="KW-0132">Cell division</keyword>
<dbReference type="InterPro" id="IPR040690">
    <property type="entry name" value="FtsX_ECD"/>
</dbReference>
<evidence type="ECO:0000256" key="1">
    <source>
        <dbReference type="ARBA" id="ARBA00004429"/>
    </source>
</evidence>
<dbReference type="InterPro" id="IPR047590">
    <property type="entry name" value="FtsX_proteobact-type"/>
</dbReference>
<feature type="domain" description="FtsX extracellular" evidence="16">
    <location>
        <begin position="95"/>
        <end position="187"/>
    </location>
</feature>
<dbReference type="InterPro" id="IPR004513">
    <property type="entry name" value="FtsX"/>
</dbReference>
<comment type="subunit">
    <text evidence="3">Forms a membrane-associated complex with FtsE.</text>
</comment>
<gene>
    <name evidence="17" type="ORF">SAMN05421686_102361</name>
</gene>
<feature type="transmembrane region" description="Helical" evidence="14">
    <location>
        <begin position="207"/>
        <end position="227"/>
    </location>
</feature>
<sequence>MSAPDSPKRQTANAPRKPQAGASTHKISIKDRLNGWAQQHQLVAVETLMRLLTKPLGSIMTWLVIAISLTLPGAMWMTLDNLSQLSNRFQASGSMSVYLKTAVQNDQAQQMLSRIESMDGVADVRFISADEALAEFRASSGLGEALDLLPENPLPGVIVVEPELALPQQDVIALADTLRSESRVDSVELDTAWLDRLHALLALSERIVWVMGALLALGILLVVGNTIRLSIAARVDEIRVTKLVGATNAWVRRPFLYTGLWFGMVGGLVSWILLAIGWALVSGPVEDLAALYGSEYRLLPLSAGAALVLLLGAMLLGWLGAWWSVVRHLHRIEP</sequence>
<evidence type="ECO:0000313" key="17">
    <source>
        <dbReference type="EMBL" id="SIS57542.1"/>
    </source>
</evidence>
<feature type="region of interest" description="Disordered" evidence="13">
    <location>
        <begin position="1"/>
        <end position="25"/>
    </location>
</feature>
<evidence type="ECO:0000256" key="14">
    <source>
        <dbReference type="SAM" id="Phobius"/>
    </source>
</evidence>
<dbReference type="AlphaFoldDB" id="A0A1N7K7I3"/>
<feature type="domain" description="ABC3 transporter permease C-terminal" evidence="15">
    <location>
        <begin position="210"/>
        <end position="327"/>
    </location>
</feature>